<proteinExistence type="predicted"/>
<accession>A0A858U4R4</accession>
<reference evidence="1 2" key="1">
    <citation type="submission" date="2020-04" db="EMBL/GenBank/DDBJ databases">
        <title>Novel Mycoplasma species detected in Phocoena phocoena (harbor porpoise) from the USA.</title>
        <authorList>
            <person name="Volokhov D.V."/>
        </authorList>
    </citation>
    <scope>NUCLEOTIDE SEQUENCE [LARGE SCALE GENOMIC DNA]</scope>
    <source>
        <strain evidence="1 2">Phocoena C-264-GEN</strain>
    </source>
</reference>
<dbReference type="AlphaFoldDB" id="A0A858U4R4"/>
<keyword evidence="1" id="KW-0378">Hydrolase</keyword>
<gene>
    <name evidence="1" type="ORF">HGG69_01925</name>
</gene>
<dbReference type="InterPro" id="IPR001087">
    <property type="entry name" value="GDSL"/>
</dbReference>
<evidence type="ECO:0000313" key="1">
    <source>
        <dbReference type="EMBL" id="QJG67069.1"/>
    </source>
</evidence>
<dbReference type="Gene3D" id="3.40.50.1110">
    <property type="entry name" value="SGNH hydrolase"/>
    <property type="match status" value="1"/>
</dbReference>
<protein>
    <submittedName>
        <fullName evidence="1">SGNH/GDSL hydrolase family protein</fullName>
    </submittedName>
</protein>
<dbReference type="RefSeq" id="WP_169605120.1">
    <property type="nucleotide sequence ID" value="NZ_CP051481.1"/>
</dbReference>
<name>A0A858U4R4_9MOLU</name>
<dbReference type="Pfam" id="PF00657">
    <property type="entry name" value="Lipase_GDSL"/>
    <property type="match status" value="1"/>
</dbReference>
<dbReference type="KEGG" id="mphe:HGG69_01925"/>
<keyword evidence="2" id="KW-1185">Reference proteome</keyword>
<sequence>MNILSFKKVVDLNKNTININVINKELNYVAIGDSIAAGFNSKFGFQSCGYKDDELNKIIGFSYPSYFARMINELKPNFVNQFNNFSFSNITAKQYLDLLSRQEDISHSTKTLFKFINALNKEDTNPFKNEYSDEFKDFNYQNHDFDYMYTQISKANLITVSLGANDFIKLLPLKTLIKYSNEKNVSIKRDLLIQLHQELNFVSEKIKKYLKGVYIGLRNLNNNSNIVFLGYQKTLIHFESLINSLFNTEDIVDEEISNILIGYLNLSIKTVANENNCQYIDINDTEFIEIHKDQLYENIFDIHPTEKGQKFIAQILANKLLINRDFIHDSYKNTNNRILTLLPSLKVFLKDNLSYNKTIDLGQSDMSILVSLFGLSRGDRLFLDDSVEIEYKHLFVPDFKISWALSHMDSIMNIDVSRFIKLWIQTKFHDENYEYESKKLIIEYLNNRDWSKQIIKHLLTGDGVNELIKTYEHQIIKTRRYGKEIDIRSMLDAKNMLLVDQKLIYSVVKLVFNTPFIISTKEQLNNILYAFLREILTKPLLETLIGHKLDEKMIRIREYVSELDSFKEFVEFLLTNLIINTKKFIELDSFDEMFKRWISLNYYKLIYYFDSILFEITKTENEKKTLNLIVSTILLSNKLTNITEEEMEELNKKVESLLWLSKLHKVRLNAMFILFMKEMKKIKPYELIFNPRSKKRRKWYAFNLARKLKYLNILKKFTLTSMQINRLIKKIKAKQKGE</sequence>
<dbReference type="SUPFAM" id="SSF52266">
    <property type="entry name" value="SGNH hydrolase"/>
    <property type="match status" value="1"/>
</dbReference>
<dbReference type="GO" id="GO:0016788">
    <property type="term" value="F:hydrolase activity, acting on ester bonds"/>
    <property type="evidence" value="ECO:0007669"/>
    <property type="project" value="InterPro"/>
</dbReference>
<dbReference type="EMBL" id="CP051481">
    <property type="protein sequence ID" value="QJG67069.1"/>
    <property type="molecule type" value="Genomic_DNA"/>
</dbReference>
<organism evidence="1 2">
    <name type="scientific">Mycoplasma phocoenae</name>
    <dbReference type="NCBI Taxonomy" id="754517"/>
    <lineage>
        <taxon>Bacteria</taxon>
        <taxon>Bacillati</taxon>
        <taxon>Mycoplasmatota</taxon>
        <taxon>Mollicutes</taxon>
        <taxon>Mycoplasmataceae</taxon>
        <taxon>Mycoplasma</taxon>
    </lineage>
</organism>
<evidence type="ECO:0000313" key="2">
    <source>
        <dbReference type="Proteomes" id="UP000501060"/>
    </source>
</evidence>
<dbReference type="InterPro" id="IPR036514">
    <property type="entry name" value="SGNH_hydro_sf"/>
</dbReference>
<dbReference type="Proteomes" id="UP000501060">
    <property type="component" value="Chromosome"/>
</dbReference>